<protein>
    <recommendedName>
        <fullName evidence="13">Histidine kinase/HSP90-like ATPase domain-containing protein</fullName>
    </recommendedName>
</protein>
<keyword evidence="10" id="KW-0732">Signal</keyword>
<feature type="chain" id="PRO_5046755801" description="Histidine kinase/HSP90-like ATPase domain-containing protein" evidence="10">
    <location>
        <begin position="27"/>
        <end position="622"/>
    </location>
</feature>
<keyword evidence="2" id="KW-1003">Cell membrane</keyword>
<dbReference type="PANTHER" id="PTHR24421">
    <property type="entry name" value="NITRATE/NITRITE SENSOR PROTEIN NARX-RELATED"/>
    <property type="match status" value="1"/>
</dbReference>
<evidence type="ECO:0000256" key="4">
    <source>
        <dbReference type="ARBA" id="ARBA00022692"/>
    </source>
</evidence>
<evidence type="ECO:0000256" key="5">
    <source>
        <dbReference type="ARBA" id="ARBA00022777"/>
    </source>
</evidence>
<keyword evidence="4 9" id="KW-0812">Transmembrane</keyword>
<evidence type="ECO:0000256" key="9">
    <source>
        <dbReference type="SAM" id="Phobius"/>
    </source>
</evidence>
<evidence type="ECO:0000256" key="3">
    <source>
        <dbReference type="ARBA" id="ARBA00022679"/>
    </source>
</evidence>
<evidence type="ECO:0000256" key="8">
    <source>
        <dbReference type="ARBA" id="ARBA00023136"/>
    </source>
</evidence>
<dbReference type="Gene3D" id="3.30.565.10">
    <property type="entry name" value="Histidine kinase-like ATPase, C-terminal domain"/>
    <property type="match status" value="1"/>
</dbReference>
<dbReference type="SUPFAM" id="SSF55874">
    <property type="entry name" value="ATPase domain of HSP90 chaperone/DNA topoisomerase II/histidine kinase"/>
    <property type="match status" value="1"/>
</dbReference>
<gene>
    <name evidence="11" type="ORF">ACG04Q_16305</name>
</gene>
<keyword evidence="3" id="KW-0808">Transferase</keyword>
<comment type="subcellular location">
    <subcellularLocation>
        <location evidence="1">Cell membrane</location>
        <topology evidence="1">Multi-pass membrane protein</topology>
    </subcellularLocation>
</comment>
<dbReference type="Proteomes" id="UP001606302">
    <property type="component" value="Unassembled WGS sequence"/>
</dbReference>
<keyword evidence="5" id="KW-0418">Kinase</keyword>
<feature type="transmembrane region" description="Helical" evidence="9">
    <location>
        <begin position="212"/>
        <end position="232"/>
    </location>
</feature>
<feature type="transmembrane region" description="Helical" evidence="9">
    <location>
        <begin position="304"/>
        <end position="325"/>
    </location>
</feature>
<evidence type="ECO:0000256" key="2">
    <source>
        <dbReference type="ARBA" id="ARBA00022475"/>
    </source>
</evidence>
<evidence type="ECO:0000313" key="12">
    <source>
        <dbReference type="Proteomes" id="UP001606302"/>
    </source>
</evidence>
<reference evidence="11 12" key="1">
    <citation type="submission" date="2024-08" db="EMBL/GenBank/DDBJ databases">
        <authorList>
            <person name="Lu H."/>
        </authorList>
    </citation>
    <scope>NUCLEOTIDE SEQUENCE [LARGE SCALE GENOMIC DNA]</scope>
    <source>
        <strain evidence="11 12">DXS20W</strain>
    </source>
</reference>
<keyword evidence="7" id="KW-0902">Two-component regulatory system</keyword>
<feature type="transmembrane region" description="Helical" evidence="9">
    <location>
        <begin position="185"/>
        <end position="205"/>
    </location>
</feature>
<dbReference type="InterPro" id="IPR036890">
    <property type="entry name" value="HATPase_C_sf"/>
</dbReference>
<name>A0ABW7GMD5_9BURK</name>
<dbReference type="RefSeq" id="WP_394512029.1">
    <property type="nucleotide sequence ID" value="NZ_JBIGHX010000005.1"/>
</dbReference>
<evidence type="ECO:0000256" key="1">
    <source>
        <dbReference type="ARBA" id="ARBA00004651"/>
    </source>
</evidence>
<evidence type="ECO:0008006" key="13">
    <source>
        <dbReference type="Google" id="ProtNLM"/>
    </source>
</evidence>
<accession>A0ABW7GMD5</accession>
<proteinExistence type="predicted"/>
<evidence type="ECO:0000313" key="11">
    <source>
        <dbReference type="EMBL" id="MFG6463137.1"/>
    </source>
</evidence>
<dbReference type="PANTHER" id="PTHR24421:SF37">
    <property type="entry name" value="SENSOR HISTIDINE KINASE NARS"/>
    <property type="match status" value="1"/>
</dbReference>
<comment type="caution">
    <text evidence="11">The sequence shown here is derived from an EMBL/GenBank/DDBJ whole genome shotgun (WGS) entry which is preliminary data.</text>
</comment>
<feature type="signal peptide" evidence="10">
    <location>
        <begin position="1"/>
        <end position="26"/>
    </location>
</feature>
<keyword evidence="12" id="KW-1185">Reference proteome</keyword>
<feature type="transmembrane region" description="Helical" evidence="9">
    <location>
        <begin position="252"/>
        <end position="269"/>
    </location>
</feature>
<evidence type="ECO:0000256" key="7">
    <source>
        <dbReference type="ARBA" id="ARBA00023012"/>
    </source>
</evidence>
<evidence type="ECO:0000256" key="6">
    <source>
        <dbReference type="ARBA" id="ARBA00022989"/>
    </source>
</evidence>
<evidence type="ECO:0000256" key="10">
    <source>
        <dbReference type="SAM" id="SignalP"/>
    </source>
</evidence>
<keyword evidence="8 9" id="KW-0472">Membrane</keyword>
<feature type="transmembrane region" description="Helical" evidence="9">
    <location>
        <begin position="337"/>
        <end position="360"/>
    </location>
</feature>
<sequence length="622" mass="67054">MRAARLWLTLLAAVLLPLLAVFAVQAVQRPDPATLGVRVLREARVLVSDAATPPAGLASAPLRRLPLSRAATDTSALWLALPLPTAGDRPESLALTYRPGLTAYLDGVPLAAGPGDAAGTGERFVLGHQRWVLELLPGLHRQPAAQVLQLRLAAPGPSGAGLEAPLLGPPDAVQALDSGRRRWQLLRAATALGGVLVAAFLALVARTRRDEPLYALSALHVALLALLLSPYVLPEQPLPSPWWRMLLDAADLGAKLLLVAICARLAQAWTPGLRRLLWAVALVGLPLDLLAAGLGWPWGRFDHFWPWWALGSRALLFGLAWQLALRALRERATPATWGTTLLVGFSAGTWAWVSLCALVLDRPVVDANALAHAGWVAWVALLLQRHFNDGARRERQLRERLSLELEQRRRELETVFAAHAQAERDRAVSEQRRRLLQDLHDGLGARLLSVRLRAPELDAAALGEALDECLLEMRLSVDTLAQGDGDLGVLLGSWRQRIEPVLRSAGCAMDWRVAHAPHLPCLAGGGALELVRGLQELTANALRHGGAHRLIVATEADDQAVTVWVVDDGTGMADDAPQGQGRRSVMQRAERLGGAVSWHSPAPPRWAVDGPGTAVAWRLPSG</sequence>
<dbReference type="InterPro" id="IPR050482">
    <property type="entry name" value="Sensor_HK_TwoCompSys"/>
</dbReference>
<keyword evidence="6 9" id="KW-1133">Transmembrane helix</keyword>
<dbReference type="EMBL" id="JBIGHX010000005">
    <property type="protein sequence ID" value="MFG6463137.1"/>
    <property type="molecule type" value="Genomic_DNA"/>
</dbReference>
<organism evidence="11 12">
    <name type="scientific">Pelomonas lactea</name>
    <dbReference type="NCBI Taxonomy" id="3299030"/>
    <lineage>
        <taxon>Bacteria</taxon>
        <taxon>Pseudomonadati</taxon>
        <taxon>Pseudomonadota</taxon>
        <taxon>Betaproteobacteria</taxon>
        <taxon>Burkholderiales</taxon>
        <taxon>Sphaerotilaceae</taxon>
        <taxon>Roseateles</taxon>
    </lineage>
</organism>
<feature type="transmembrane region" description="Helical" evidence="9">
    <location>
        <begin position="276"/>
        <end position="298"/>
    </location>
</feature>